<dbReference type="GO" id="GO:0016757">
    <property type="term" value="F:glycosyltransferase activity"/>
    <property type="evidence" value="ECO:0007669"/>
    <property type="project" value="UniProtKB-KW"/>
</dbReference>
<evidence type="ECO:0000313" key="6">
    <source>
        <dbReference type="Proteomes" id="UP000442714"/>
    </source>
</evidence>
<dbReference type="SUPFAM" id="SSF53756">
    <property type="entry name" value="UDP-Glycosyltransferase/glycogen phosphorylase"/>
    <property type="match status" value="1"/>
</dbReference>
<sequence length="377" mass="41061">MPGKRMPKAPMSDNQRPIVHFLFEPANGGLDRVAILLANEMAARGLPAELWLSKREGLLADLISDKVTVRMVPTIGFGSRGFKLFAQTPALARMIRKYRPQAIFSAGNQSNLSIACARKLAGAQSTKIIQKITNPVVRPTMGRLRGALRAQRFRLTAALGDLCLTLSEADQRAYARMMPTVADRFRAVRNPYVTERMLETGAGRTKETGNMLLSVGRFEYQKDHATLLRALARIRDIPWHMRLLGNGSLEGELREQAVQLGIADRVSFEGFQPDPTAIYAQSDILVLSSRWEGLPAVPLEALACGCDVVTTACAEGLTDVLAPLGRDIAPIGDDAALAAGIKAALERSTRPAQGRAIAERYSISSSVDHHLELLGQL</sequence>
<keyword evidence="6" id="KW-1185">Reference proteome</keyword>
<comment type="caution">
    <text evidence="5">The sequence shown here is derived from an EMBL/GenBank/DDBJ whole genome shotgun (WGS) entry which is preliminary data.</text>
</comment>
<keyword evidence="1" id="KW-0328">Glycosyltransferase</keyword>
<dbReference type="InterPro" id="IPR001296">
    <property type="entry name" value="Glyco_trans_1"/>
</dbReference>
<proteinExistence type="predicted"/>
<dbReference type="PANTHER" id="PTHR12526:SF510">
    <property type="entry name" value="D-INOSITOL 3-PHOSPHATE GLYCOSYLTRANSFERASE"/>
    <property type="match status" value="1"/>
</dbReference>
<evidence type="ECO:0000256" key="2">
    <source>
        <dbReference type="ARBA" id="ARBA00022679"/>
    </source>
</evidence>
<dbReference type="InterPro" id="IPR028098">
    <property type="entry name" value="Glyco_trans_4-like_N"/>
</dbReference>
<feature type="domain" description="Glycosyl transferase family 1" evidence="3">
    <location>
        <begin position="205"/>
        <end position="350"/>
    </location>
</feature>
<reference evidence="5 6" key="1">
    <citation type="submission" date="2019-12" db="EMBL/GenBank/DDBJ databases">
        <title>Genomic-based taxomic classification of the family Erythrobacteraceae.</title>
        <authorList>
            <person name="Xu L."/>
        </authorList>
    </citation>
    <scope>NUCLEOTIDE SEQUENCE [LARGE SCALE GENOMIC DNA]</scope>
    <source>
        <strain evidence="5 6">KCTC 52763</strain>
    </source>
</reference>
<dbReference type="AlphaFoldDB" id="A0A844ZVK5"/>
<evidence type="ECO:0000259" key="3">
    <source>
        <dbReference type="Pfam" id="PF00534"/>
    </source>
</evidence>
<name>A0A844ZVK5_9SPHN</name>
<protein>
    <submittedName>
        <fullName evidence="5">Glycosyltransferase</fullName>
    </submittedName>
</protein>
<dbReference type="CDD" id="cd03811">
    <property type="entry name" value="GT4_GT28_WabH-like"/>
    <property type="match status" value="1"/>
</dbReference>
<evidence type="ECO:0000259" key="4">
    <source>
        <dbReference type="Pfam" id="PF13579"/>
    </source>
</evidence>
<feature type="domain" description="Glycosyltransferase subfamily 4-like N-terminal" evidence="4">
    <location>
        <begin position="28"/>
        <end position="190"/>
    </location>
</feature>
<dbReference type="Pfam" id="PF13579">
    <property type="entry name" value="Glyco_trans_4_4"/>
    <property type="match status" value="1"/>
</dbReference>
<gene>
    <name evidence="5" type="ORF">GRI41_09150</name>
</gene>
<keyword evidence="2 5" id="KW-0808">Transferase</keyword>
<evidence type="ECO:0000313" key="5">
    <source>
        <dbReference type="EMBL" id="MXO90986.1"/>
    </source>
</evidence>
<evidence type="ECO:0000256" key="1">
    <source>
        <dbReference type="ARBA" id="ARBA00022676"/>
    </source>
</evidence>
<dbReference type="PANTHER" id="PTHR12526">
    <property type="entry name" value="GLYCOSYLTRANSFERASE"/>
    <property type="match status" value="1"/>
</dbReference>
<dbReference type="Gene3D" id="3.40.50.2000">
    <property type="entry name" value="Glycogen Phosphorylase B"/>
    <property type="match status" value="2"/>
</dbReference>
<dbReference type="EMBL" id="WTYX01000002">
    <property type="protein sequence ID" value="MXO90986.1"/>
    <property type="molecule type" value="Genomic_DNA"/>
</dbReference>
<dbReference type="Pfam" id="PF00534">
    <property type="entry name" value="Glycos_transf_1"/>
    <property type="match status" value="1"/>
</dbReference>
<organism evidence="5 6">
    <name type="scientific">Pontixanthobacter aquaemixtae</name>
    <dbReference type="NCBI Taxonomy" id="1958940"/>
    <lineage>
        <taxon>Bacteria</taxon>
        <taxon>Pseudomonadati</taxon>
        <taxon>Pseudomonadota</taxon>
        <taxon>Alphaproteobacteria</taxon>
        <taxon>Sphingomonadales</taxon>
        <taxon>Erythrobacteraceae</taxon>
        <taxon>Pontixanthobacter</taxon>
    </lineage>
</organism>
<accession>A0A844ZVK5</accession>
<dbReference type="Proteomes" id="UP000442714">
    <property type="component" value="Unassembled WGS sequence"/>
</dbReference>